<dbReference type="Pfam" id="PF01297">
    <property type="entry name" value="ZnuA"/>
    <property type="match status" value="1"/>
</dbReference>
<feature type="compositionally biased region" description="Low complexity" evidence="5">
    <location>
        <begin position="370"/>
        <end position="387"/>
    </location>
</feature>
<name>A0A087DZQ8_9BIFI</name>
<evidence type="ECO:0000256" key="1">
    <source>
        <dbReference type="ARBA" id="ARBA00004196"/>
    </source>
</evidence>
<dbReference type="EMBL" id="JGZP01000004">
    <property type="protein sequence ID" value="KFJ01009.1"/>
    <property type="molecule type" value="Genomic_DNA"/>
</dbReference>
<evidence type="ECO:0000256" key="3">
    <source>
        <dbReference type="ARBA" id="ARBA00022723"/>
    </source>
</evidence>
<comment type="subcellular location">
    <subcellularLocation>
        <location evidence="1">Cell envelope</location>
    </subcellularLocation>
</comment>
<dbReference type="Proteomes" id="UP000029004">
    <property type="component" value="Unassembled WGS sequence"/>
</dbReference>
<feature type="region of interest" description="Disordered" evidence="5">
    <location>
        <begin position="322"/>
        <end position="406"/>
    </location>
</feature>
<reference evidence="7 8" key="1">
    <citation type="submission" date="2014-03" db="EMBL/GenBank/DDBJ databases">
        <title>Genomics of Bifidobacteria.</title>
        <authorList>
            <person name="Ventura M."/>
            <person name="Milani C."/>
            <person name="Lugli G.A."/>
        </authorList>
    </citation>
    <scope>NUCLEOTIDE SEQUENCE [LARGE SCALE GENOMIC DNA]</scope>
    <source>
        <strain evidence="7 8">DSM 23968</strain>
    </source>
</reference>
<dbReference type="OrthoDB" id="5296019at2"/>
<evidence type="ECO:0000256" key="6">
    <source>
        <dbReference type="SAM" id="SignalP"/>
    </source>
</evidence>
<keyword evidence="3" id="KW-0479">Metal-binding</keyword>
<evidence type="ECO:0000313" key="7">
    <source>
        <dbReference type="EMBL" id="KFJ01009.1"/>
    </source>
</evidence>
<protein>
    <submittedName>
        <fullName evidence="7">ABC transporter substrate-binding protein</fullName>
    </submittedName>
</protein>
<dbReference type="Gene3D" id="3.40.50.1980">
    <property type="entry name" value="Nitrogenase molybdenum iron protein domain"/>
    <property type="match status" value="1"/>
</dbReference>
<dbReference type="InterPro" id="IPR050492">
    <property type="entry name" value="Bact_metal-bind_prot9"/>
</dbReference>
<dbReference type="STRING" id="762211.BSTEL_0421"/>
<dbReference type="AlphaFoldDB" id="A0A087DZQ8"/>
<feature type="signal peptide" evidence="6">
    <location>
        <begin position="1"/>
        <end position="38"/>
    </location>
</feature>
<dbReference type="PANTHER" id="PTHR42953">
    <property type="entry name" value="HIGH-AFFINITY ZINC UPTAKE SYSTEM PROTEIN ZNUA-RELATED"/>
    <property type="match status" value="1"/>
</dbReference>
<evidence type="ECO:0000256" key="2">
    <source>
        <dbReference type="ARBA" id="ARBA00022448"/>
    </source>
</evidence>
<evidence type="ECO:0000313" key="8">
    <source>
        <dbReference type="Proteomes" id="UP000029004"/>
    </source>
</evidence>
<dbReference type="InterPro" id="IPR006127">
    <property type="entry name" value="ZnuA-like"/>
</dbReference>
<dbReference type="GO" id="GO:0046872">
    <property type="term" value="F:metal ion binding"/>
    <property type="evidence" value="ECO:0007669"/>
    <property type="project" value="UniProtKB-KW"/>
</dbReference>
<dbReference type="GO" id="GO:0030313">
    <property type="term" value="C:cell envelope"/>
    <property type="evidence" value="ECO:0007669"/>
    <property type="project" value="UniProtKB-SubCell"/>
</dbReference>
<dbReference type="GO" id="GO:0030001">
    <property type="term" value="P:metal ion transport"/>
    <property type="evidence" value="ECO:0007669"/>
    <property type="project" value="InterPro"/>
</dbReference>
<feature type="chain" id="PRO_5038728267" evidence="6">
    <location>
        <begin position="39"/>
        <end position="406"/>
    </location>
</feature>
<feature type="compositionally biased region" description="Low complexity" evidence="5">
    <location>
        <begin position="331"/>
        <end position="348"/>
    </location>
</feature>
<gene>
    <name evidence="7" type="ORF">BSTEL_0421</name>
</gene>
<organism evidence="7 8">
    <name type="scientific">Bifidobacterium stellenboschense</name>
    <dbReference type="NCBI Taxonomy" id="762211"/>
    <lineage>
        <taxon>Bacteria</taxon>
        <taxon>Bacillati</taxon>
        <taxon>Actinomycetota</taxon>
        <taxon>Actinomycetes</taxon>
        <taxon>Bifidobacteriales</taxon>
        <taxon>Bifidobacteriaceae</taxon>
        <taxon>Bifidobacterium</taxon>
    </lineage>
</organism>
<dbReference type="eggNOG" id="COG0803">
    <property type="taxonomic scope" value="Bacteria"/>
</dbReference>
<keyword evidence="4 6" id="KW-0732">Signal</keyword>
<proteinExistence type="predicted"/>
<evidence type="ECO:0000256" key="5">
    <source>
        <dbReference type="SAM" id="MobiDB-lite"/>
    </source>
</evidence>
<sequence>MNVGQLGRRSGRWSGRRFGNARRVAAAVAAAAVALACAACGTAAGDGGTTGAAQTTTEKTGVIKVVSSVNQWGSLAKEIGGDAVDVTSILSSTGVDAHDFEPKTSDLAKLSRAEIVVANGAGYDTWATKSRGPDSTLVSAAQIVGAMDGDNPHLWFSKDARAGMAKELADVFSKARPKKRKAFAANLKAWQSREKELDARMADFADTHKDLTYGATEAVVYYLMSDMSFDDVTPKGYAQAVANGGEVAPADLQTFQEVIEKKRADVLVNNTQEASDATNMLIGTAGRSDVPVVDVSEQMPEKYDTLVDWIGALAESIFTAVDPDYGKDDTTGGCAADGDDPAGSSDSTNSTDEHTGDGNATDDTGKTTCDATDGGTGSSASDSSDGSDGSGAAGADAGGTQPDPGK</sequence>
<keyword evidence="2" id="KW-0813">Transport</keyword>
<dbReference type="PANTHER" id="PTHR42953:SF1">
    <property type="entry name" value="METAL-BINDING PROTEIN HI_0362-RELATED"/>
    <property type="match status" value="1"/>
</dbReference>
<dbReference type="RefSeq" id="WP_084686046.1">
    <property type="nucleotide sequence ID" value="NZ_JGZP01000004.1"/>
</dbReference>
<comment type="caution">
    <text evidence="7">The sequence shown here is derived from an EMBL/GenBank/DDBJ whole genome shotgun (WGS) entry which is preliminary data.</text>
</comment>
<evidence type="ECO:0000256" key="4">
    <source>
        <dbReference type="ARBA" id="ARBA00022729"/>
    </source>
</evidence>
<accession>A0A087DZQ8</accession>
<dbReference type="SUPFAM" id="SSF53807">
    <property type="entry name" value="Helical backbone' metal receptor"/>
    <property type="match status" value="1"/>
</dbReference>
<keyword evidence="8" id="KW-1185">Reference proteome</keyword>